<dbReference type="OrthoDB" id="670082at2759"/>
<keyword evidence="1" id="KW-0732">Signal</keyword>
<gene>
    <name evidence="2" type="ORF">SETIT_6G056100v2</name>
</gene>
<organism evidence="2">
    <name type="scientific">Setaria italica</name>
    <name type="common">Foxtail millet</name>
    <name type="synonym">Panicum italicum</name>
    <dbReference type="NCBI Taxonomy" id="4555"/>
    <lineage>
        <taxon>Eukaryota</taxon>
        <taxon>Viridiplantae</taxon>
        <taxon>Streptophyta</taxon>
        <taxon>Embryophyta</taxon>
        <taxon>Tracheophyta</taxon>
        <taxon>Spermatophyta</taxon>
        <taxon>Magnoliopsida</taxon>
        <taxon>Liliopsida</taxon>
        <taxon>Poales</taxon>
        <taxon>Poaceae</taxon>
        <taxon>PACMAD clade</taxon>
        <taxon>Panicoideae</taxon>
        <taxon>Panicodae</taxon>
        <taxon>Paniceae</taxon>
        <taxon>Cenchrinae</taxon>
        <taxon>Setaria</taxon>
    </lineage>
</organism>
<dbReference type="EMBL" id="CM003533">
    <property type="protein sequence ID" value="RCV29962.1"/>
    <property type="molecule type" value="Genomic_DNA"/>
</dbReference>
<evidence type="ECO:0000313" key="2">
    <source>
        <dbReference type="EMBL" id="RCV29962.1"/>
    </source>
</evidence>
<feature type="chain" id="PRO_5016571014" description="Knottin scorpion toxin-like domain-containing protein" evidence="1">
    <location>
        <begin position="33"/>
        <end position="87"/>
    </location>
</feature>
<proteinExistence type="predicted"/>
<sequence>MALLKNNNNIAIFLIAILAMAVLLSSPYLVQGEKDSLCFPSQEGKPCDIQACNQVCKEQGYPDHDARCGHPPPGKGGNGEYCCCSPQ</sequence>
<evidence type="ECO:0000256" key="1">
    <source>
        <dbReference type="SAM" id="SignalP"/>
    </source>
</evidence>
<reference evidence="2" key="2">
    <citation type="submission" date="2015-07" db="EMBL/GenBank/DDBJ databases">
        <authorList>
            <person name="Noorani M."/>
        </authorList>
    </citation>
    <scope>NUCLEOTIDE SEQUENCE</scope>
    <source>
        <strain evidence="2">Yugu1</strain>
    </source>
</reference>
<protein>
    <recommendedName>
        <fullName evidence="3">Knottin scorpion toxin-like domain-containing protein</fullName>
    </recommendedName>
</protein>
<accession>A0A368RIJ1</accession>
<dbReference type="AlphaFoldDB" id="A0A368RIJ1"/>
<reference evidence="2" key="1">
    <citation type="journal article" date="2012" name="Nat. Biotechnol.">
        <title>Reference genome sequence of the model plant Setaria.</title>
        <authorList>
            <person name="Bennetzen J.L."/>
            <person name="Schmutz J."/>
            <person name="Wang H."/>
            <person name="Percifield R."/>
            <person name="Hawkins J."/>
            <person name="Pontaroli A.C."/>
            <person name="Estep M."/>
            <person name="Feng L."/>
            <person name="Vaughn J.N."/>
            <person name="Grimwood J."/>
            <person name="Jenkins J."/>
            <person name="Barry K."/>
            <person name="Lindquist E."/>
            <person name="Hellsten U."/>
            <person name="Deshpande S."/>
            <person name="Wang X."/>
            <person name="Wu X."/>
            <person name="Mitros T."/>
            <person name="Triplett J."/>
            <person name="Yang X."/>
            <person name="Ye C.Y."/>
            <person name="Mauro-Herrera M."/>
            <person name="Wang L."/>
            <person name="Li P."/>
            <person name="Sharma M."/>
            <person name="Sharma R."/>
            <person name="Ronald P.C."/>
            <person name="Panaud O."/>
            <person name="Kellogg E.A."/>
            <person name="Brutnell T.P."/>
            <person name="Doust A.N."/>
            <person name="Tuskan G.A."/>
            <person name="Rokhsar D."/>
            <person name="Devos K.M."/>
        </authorList>
    </citation>
    <scope>NUCLEOTIDE SEQUENCE [LARGE SCALE GENOMIC DNA]</scope>
    <source>
        <strain evidence="2">Yugu1</strain>
    </source>
</reference>
<feature type="signal peptide" evidence="1">
    <location>
        <begin position="1"/>
        <end position="32"/>
    </location>
</feature>
<name>A0A368RIJ1_SETIT</name>
<evidence type="ECO:0008006" key="3">
    <source>
        <dbReference type="Google" id="ProtNLM"/>
    </source>
</evidence>